<evidence type="ECO:0000313" key="9">
    <source>
        <dbReference type="EMBL" id="BBX94494.1"/>
    </source>
</evidence>
<dbReference type="PROSITE" id="PS00072">
    <property type="entry name" value="ACYL_COA_DH_1"/>
    <property type="match status" value="1"/>
</dbReference>
<dbReference type="Proteomes" id="UP000466683">
    <property type="component" value="Chromosome"/>
</dbReference>
<dbReference type="SUPFAM" id="SSF47203">
    <property type="entry name" value="Acyl-CoA dehydrogenase C-terminal domain-like"/>
    <property type="match status" value="1"/>
</dbReference>
<dbReference type="InterPro" id="IPR034178">
    <property type="entry name" value="IBD"/>
</dbReference>
<dbReference type="PANTHER" id="PTHR43831:SF1">
    <property type="entry name" value="ISOBUTYRYL-COA DEHYDROGENASE, MITOCHONDRIAL"/>
    <property type="match status" value="1"/>
</dbReference>
<dbReference type="InterPro" id="IPR036250">
    <property type="entry name" value="AcylCo_DH-like_C"/>
</dbReference>
<keyword evidence="10" id="KW-1185">Reference proteome</keyword>
<evidence type="ECO:0000256" key="2">
    <source>
        <dbReference type="ARBA" id="ARBA00009347"/>
    </source>
</evidence>
<dbReference type="InterPro" id="IPR037069">
    <property type="entry name" value="AcylCoA_DH/ox_N_sf"/>
</dbReference>
<dbReference type="InterPro" id="IPR009100">
    <property type="entry name" value="AcylCoA_DH/oxidase_NM_dom_sf"/>
</dbReference>
<dbReference type="InterPro" id="IPR006091">
    <property type="entry name" value="Acyl-CoA_Oxase/DH_mid-dom"/>
</dbReference>
<evidence type="ECO:0000256" key="3">
    <source>
        <dbReference type="ARBA" id="ARBA00022630"/>
    </source>
</evidence>
<dbReference type="Pfam" id="PF02771">
    <property type="entry name" value="Acyl-CoA_dh_N"/>
    <property type="match status" value="1"/>
</dbReference>
<protein>
    <submittedName>
        <fullName evidence="9">Acyl-CoA dehydrogenase</fullName>
    </submittedName>
</protein>
<dbReference type="Gene3D" id="1.20.140.10">
    <property type="entry name" value="Butyryl-CoA Dehydrogenase, subunit A, domain 3"/>
    <property type="match status" value="1"/>
</dbReference>
<feature type="domain" description="Acyl-CoA oxidase/dehydrogenase middle" evidence="7">
    <location>
        <begin position="131"/>
        <end position="224"/>
    </location>
</feature>
<dbReference type="EMBL" id="AP022579">
    <property type="protein sequence ID" value="BBX94494.1"/>
    <property type="molecule type" value="Genomic_DNA"/>
</dbReference>
<dbReference type="Gene3D" id="2.40.110.10">
    <property type="entry name" value="Butyryl-CoA Dehydrogenase, subunit A, domain 2"/>
    <property type="match status" value="1"/>
</dbReference>
<dbReference type="PIRSF" id="PIRSF016578">
    <property type="entry name" value="HsaA"/>
    <property type="match status" value="1"/>
</dbReference>
<gene>
    <name evidence="9" type="ORF">MBOE_61430</name>
</gene>
<comment type="similarity">
    <text evidence="2 5">Belongs to the acyl-CoA dehydrogenase family.</text>
</comment>
<dbReference type="PROSITE" id="PS00073">
    <property type="entry name" value="ACYL_COA_DH_2"/>
    <property type="match status" value="1"/>
</dbReference>
<dbReference type="CDD" id="cd01162">
    <property type="entry name" value="IBD"/>
    <property type="match status" value="1"/>
</dbReference>
<proteinExistence type="inferred from homology"/>
<evidence type="ECO:0000256" key="5">
    <source>
        <dbReference type="RuleBase" id="RU362125"/>
    </source>
</evidence>
<dbReference type="Gene3D" id="1.10.540.10">
    <property type="entry name" value="Acyl-CoA dehydrogenase/oxidase, N-terminal domain"/>
    <property type="match status" value="1"/>
</dbReference>
<evidence type="ECO:0000259" key="8">
    <source>
        <dbReference type="Pfam" id="PF02771"/>
    </source>
</evidence>
<organism evidence="9 10">
    <name type="scientific">Mycolicibacterium boenickei</name>
    <dbReference type="NCBI Taxonomy" id="146017"/>
    <lineage>
        <taxon>Bacteria</taxon>
        <taxon>Bacillati</taxon>
        <taxon>Actinomycetota</taxon>
        <taxon>Actinomycetes</taxon>
        <taxon>Mycobacteriales</taxon>
        <taxon>Mycobacteriaceae</taxon>
        <taxon>Mycolicibacterium</taxon>
    </lineage>
</organism>
<dbReference type="InterPro" id="IPR046373">
    <property type="entry name" value="Acyl-CoA_Oxase/DH_mid-dom_sf"/>
</dbReference>
<dbReference type="SUPFAM" id="SSF56645">
    <property type="entry name" value="Acyl-CoA dehydrogenase NM domain-like"/>
    <property type="match status" value="1"/>
</dbReference>
<feature type="domain" description="Acyl-CoA dehydrogenase/oxidase N-terminal" evidence="8">
    <location>
        <begin position="16"/>
        <end position="126"/>
    </location>
</feature>
<evidence type="ECO:0000259" key="7">
    <source>
        <dbReference type="Pfam" id="PF02770"/>
    </source>
</evidence>
<feature type="domain" description="Acyl-CoA dehydrogenase/oxidase C-terminal" evidence="6">
    <location>
        <begin position="237"/>
        <end position="385"/>
    </location>
</feature>
<evidence type="ECO:0000259" key="6">
    <source>
        <dbReference type="Pfam" id="PF00441"/>
    </source>
</evidence>
<reference evidence="9 10" key="1">
    <citation type="journal article" date="2019" name="Emerg. Microbes Infect.">
        <title>Comprehensive subspecies identification of 175 nontuberculous mycobacteria species based on 7547 genomic profiles.</title>
        <authorList>
            <person name="Matsumoto Y."/>
            <person name="Kinjo T."/>
            <person name="Motooka D."/>
            <person name="Nabeya D."/>
            <person name="Jung N."/>
            <person name="Uechi K."/>
            <person name="Horii T."/>
            <person name="Iida T."/>
            <person name="Fujita J."/>
            <person name="Nakamura S."/>
        </authorList>
    </citation>
    <scope>NUCLEOTIDE SEQUENCE [LARGE SCALE GENOMIC DNA]</scope>
    <source>
        <strain evidence="9 10">JCM 15653</strain>
    </source>
</reference>
<dbReference type="Pfam" id="PF02770">
    <property type="entry name" value="Acyl-CoA_dh_M"/>
    <property type="match status" value="1"/>
</dbReference>
<accession>A0ABM7J5I2</accession>
<dbReference type="InterPro" id="IPR009075">
    <property type="entry name" value="AcylCo_DH/oxidase_C"/>
</dbReference>
<name>A0ABM7J5I2_9MYCO</name>
<keyword evidence="3 5" id="KW-0285">Flavoprotein</keyword>
<dbReference type="Pfam" id="PF00441">
    <property type="entry name" value="Acyl-CoA_dh_1"/>
    <property type="match status" value="1"/>
</dbReference>
<evidence type="ECO:0000256" key="4">
    <source>
        <dbReference type="ARBA" id="ARBA00022827"/>
    </source>
</evidence>
<dbReference type="PANTHER" id="PTHR43831">
    <property type="entry name" value="ISOBUTYRYL-COA DEHYDROGENASE"/>
    <property type="match status" value="1"/>
</dbReference>
<dbReference type="InterPro" id="IPR013786">
    <property type="entry name" value="AcylCoA_DH/ox_N"/>
</dbReference>
<evidence type="ECO:0000256" key="1">
    <source>
        <dbReference type="ARBA" id="ARBA00001974"/>
    </source>
</evidence>
<keyword evidence="5" id="KW-0560">Oxidoreductase</keyword>
<sequence length="394" mass="42294">MREEKTGPVNLYDLDEDERVIAETAAAFAEKRIAPYALEWDETHHFPTDVLREAAELGMGAIYCGEDAGGSGLRRLDAVRIFEALAAADPTLAAFLSIHNMCAWMVDSFGTEEQRKTWVPRLASMEAIASYCLTEPGAGSDAAALRTRAVRDGSDYVLDGVKQFISGAGSSDVYVVMARTGADGPKGISAFVVEKDTPGLSFGAQEQKMGWNAQPTAQVIFEGVRVPAEALLGSTEGTGFGIAMNGLNGGRINIAACSLGGAQAAYDKAVGYLADRQAFGGSLLDEPTIRFTLADMATGLETSRNMLWRAASALDADHPDKVTLCAMAKLYVTDKCFEVADQALQLHGGYGYLREYGLEKIVRDLRVHRILEGTNEIMRVVIGRSEASRARSTG</sequence>
<dbReference type="InterPro" id="IPR052547">
    <property type="entry name" value="Mito_Isobutyryl-CoADH"/>
</dbReference>
<keyword evidence="4 5" id="KW-0274">FAD</keyword>
<comment type="cofactor">
    <cofactor evidence="1 5">
        <name>FAD</name>
        <dbReference type="ChEBI" id="CHEBI:57692"/>
    </cofactor>
</comment>
<evidence type="ECO:0000313" key="10">
    <source>
        <dbReference type="Proteomes" id="UP000466683"/>
    </source>
</evidence>
<dbReference type="InterPro" id="IPR006089">
    <property type="entry name" value="Acyl-CoA_DH_CS"/>
</dbReference>